<dbReference type="Proteomes" id="UP000002605">
    <property type="component" value="Chromosome 1"/>
</dbReference>
<dbReference type="InterPro" id="IPR035899">
    <property type="entry name" value="DBL_dom_sf"/>
</dbReference>
<keyword evidence="1" id="KW-0344">Guanine-nucleotide releasing factor</keyword>
<dbReference type="HOGENOM" id="CLU_004667_0_0_1"/>
<dbReference type="SUPFAM" id="SSF48065">
    <property type="entry name" value="DBL homology domain (DH-domain)"/>
    <property type="match status" value="1"/>
</dbReference>
<dbReference type="CGD" id="CAL0000163680">
    <property type="gene designation" value="Cd36_04220"/>
</dbReference>
<evidence type="ECO:0000313" key="6">
    <source>
        <dbReference type="Proteomes" id="UP000002605"/>
    </source>
</evidence>
<dbReference type="OrthoDB" id="660555at2759"/>
<gene>
    <name evidence="4" type="ordered locus">Cd36_04220</name>
    <name evidence="5" type="ORF">CD36_04220</name>
</gene>
<feature type="region of interest" description="Disordered" evidence="2">
    <location>
        <begin position="1"/>
        <end position="23"/>
    </location>
</feature>
<dbReference type="Gene3D" id="2.30.29.30">
    <property type="entry name" value="Pleckstrin-homology domain (PH domain)/Phosphotyrosine-binding domain (PTB)"/>
    <property type="match status" value="1"/>
</dbReference>
<dbReference type="RefSeq" id="XP_002417092.1">
    <property type="nucleotide sequence ID" value="XM_002417047.1"/>
</dbReference>
<dbReference type="PROSITE" id="PS50219">
    <property type="entry name" value="CNH"/>
    <property type="match status" value="1"/>
</dbReference>
<evidence type="ECO:0000313" key="5">
    <source>
        <dbReference type="EMBL" id="CAX44682.1"/>
    </source>
</evidence>
<dbReference type="EMBL" id="FM992688">
    <property type="protein sequence ID" value="CAX44682.1"/>
    <property type="molecule type" value="Genomic_DNA"/>
</dbReference>
<name>B9W7M1_CANDC</name>
<feature type="domain" description="CNH" evidence="3">
    <location>
        <begin position="1079"/>
        <end position="1385"/>
    </location>
</feature>
<dbReference type="VEuPathDB" id="FungiDB:CD36_04220"/>
<dbReference type="InterPro" id="IPR057283">
    <property type="entry name" value="RGF3_WH"/>
</dbReference>
<protein>
    <submittedName>
        <fullName evidence="5">Guanine nucleotide exchange factor, putative</fullName>
    </submittedName>
</protein>
<accession>B9W7M1</accession>
<feature type="compositionally biased region" description="Low complexity" evidence="2">
    <location>
        <begin position="325"/>
        <end position="341"/>
    </location>
</feature>
<feature type="region of interest" description="Disordered" evidence="2">
    <location>
        <begin position="43"/>
        <end position="79"/>
    </location>
</feature>
<feature type="compositionally biased region" description="Low complexity" evidence="2">
    <location>
        <begin position="254"/>
        <end position="273"/>
    </location>
</feature>
<dbReference type="InterPro" id="IPR011993">
    <property type="entry name" value="PH-like_dom_sf"/>
</dbReference>
<feature type="compositionally biased region" description="Polar residues" evidence="2">
    <location>
        <begin position="274"/>
        <end position="286"/>
    </location>
</feature>
<keyword evidence="6" id="KW-1185">Reference proteome</keyword>
<sequence>MSHQPNKRTLRRKPPPIEDSTPFSIYQNLASNPQQYSDFQHALSKSPPIQVNTFIQSSPPNYTQSPPSAPPPPIPAQQPEYTSQIGTFSEMASTPVDQANYNVSVSSEYPIDESFISMSGSPKPKGPKQIWEYEDDSIISQPIEYVRHASINSTDYKSRPRGYQQMSTTSQSAPLDNIPYPLEDFSPIEANSSATTAPYPTQNFEDSINDYFEDDYDYTFEDDSPSQMQAHQSVEKYGNGVSPRINDVPDLTSKRSSLQSSQSVNNSWQSHSQTNSIHSGANSAGIQGQFPVSAPPFLESPPRPNLRQLATRNSQNFPPPPNQGIDYVSDSSYSRSPSPTRRTIDRTKTVSSGFTYAESEYIEYFSEGYNEFSVQHGPSSRWNSVNSNATYTPENLFWDDGYQLSSESPATEYFDYSMLPELPSVKPLPKSPSYFPDEVLASKQQQELPSLPLELPDLPFSSAFLQSQHFEICSKIWSLSALFNWCLKLRIWLNNSTISKTELKKALGGLLAFHRRDVPLDVVSNNAAAAFENFVSSGAIEVIEDVEAQGSDKTLIVMNENVYLNGVLPLLTECYSNFQHTKEVEQSNMTCYSTCCTLSKSMNLERKMRNTNIKDIVLEHDWTSHWHLTVEDLKTLNHATSKQQSLIFDLMRYEQTFIQRADCFVEVVAPEFIKAAKSYFGQNSEKISRFEQDIISAGKQIVNIHRTVLFEPLLKILIAEGKFIKNLVGIGQTYSDWAFEIKPPLIKYMSCMPMIEELLGIETIKAYIDNRISALPRVRDLKVNVGILFISTFNSRYMQLPLQLEDIYKKFDVNDPEHISMLKAANDIRKLGVRINDSKKSADNNYAISVIKDQLLWKSGVTQINLNLNSPNRKFVCRGDLTRKSVLSKLQTSNINHIILLDNYVLLTDRARNRRGGLAYKILEDPIPVEYLIVEEKVVSSSTLLPNQNALTTTQSGVADAETDDNDAFQLKLRYAGRTRRAYTFSCGTEREIRDWINYFIAAKSALCKRLAQSNPYRVVSVSNTVFGYENSHRVTKLQLLARYDPIYDICQDSVEKTKKLNLWSDLYNPRLAHNRIVFSKLQCMCWFEYKGCKYNLVALEAGLYMCEAKGRWKKIIGGDNYVQMQVDSQIGIVVVLTEKQLGYYPIHQILNVYNETKVNLTCIPLSKDTVLFFEMGRHKNVKMLFYAKKKTNGSIHFKVMIPQIDNGGIFSRFKDHARFYIEAECFGISIFNSSFAVHTDKGFEILTLDKLIPSSVPELPPPVETEKKKADPYATRKNKPTSSVETIRMLINAKYKPMGMYKLNNNKEFLLVYKEYAIFINKHGKPSRDFIIHFRAHHVYFENNYLFVVNDQLIEVWHIGDHPKKAQVIIGKDIKHLGQNGFSMANPLVPGLQLVFRLVE</sequence>
<dbReference type="PANTHER" id="PTHR46572">
    <property type="entry name" value="RHO1 GDP-GTP EXCHANGE PROTEIN 1-RELATED"/>
    <property type="match status" value="1"/>
</dbReference>
<dbReference type="eggNOG" id="KOG4305">
    <property type="taxonomic scope" value="Eukaryota"/>
</dbReference>
<dbReference type="KEGG" id="cdu:CD36_04220"/>
<reference evidence="5 6" key="1">
    <citation type="journal article" date="2009" name="Genome Res.">
        <title>Comparative genomics of the fungal pathogens Candida dubliniensis and Candida albicans.</title>
        <authorList>
            <person name="Jackson A.P."/>
            <person name="Gamble J.A."/>
            <person name="Yeomans T."/>
            <person name="Moran G.P."/>
            <person name="Saunders D."/>
            <person name="Harris D."/>
            <person name="Aslett M."/>
            <person name="Barrell J.F."/>
            <person name="Butler G."/>
            <person name="Citiulo F."/>
            <person name="Coleman D.C."/>
            <person name="de Groot P.W.J."/>
            <person name="Goodwin T.J."/>
            <person name="Quail M.A."/>
            <person name="McQuillan J."/>
            <person name="Munro C.A."/>
            <person name="Pain A."/>
            <person name="Poulter R.T."/>
            <person name="Rajandream M.A."/>
            <person name="Renauld H."/>
            <person name="Spiering M.J."/>
            <person name="Tivey A."/>
            <person name="Gow N.A.R."/>
            <person name="Barrell B."/>
            <person name="Sullivan D.J."/>
            <person name="Berriman M."/>
        </authorList>
    </citation>
    <scope>NUCLEOTIDE SEQUENCE [LARGE SCALE GENOMIC DNA]</scope>
    <source>
        <strain evidence="6">CD36 / ATCC MYA-646 / CBS 7987 / NCPF 3949 / NRRL Y-17841</strain>
    </source>
</reference>
<organism evidence="5 6">
    <name type="scientific">Candida dubliniensis (strain CD36 / ATCC MYA-646 / CBS 7987 / NCPF 3949 / NRRL Y-17841)</name>
    <name type="common">Yeast</name>
    <dbReference type="NCBI Taxonomy" id="573826"/>
    <lineage>
        <taxon>Eukaryota</taxon>
        <taxon>Fungi</taxon>
        <taxon>Dikarya</taxon>
        <taxon>Ascomycota</taxon>
        <taxon>Saccharomycotina</taxon>
        <taxon>Pichiomycetes</taxon>
        <taxon>Debaryomycetaceae</taxon>
        <taxon>Candida/Lodderomyces clade</taxon>
        <taxon>Candida</taxon>
    </lineage>
</organism>
<evidence type="ECO:0000313" key="4">
    <source>
        <dbReference type="CGD" id="CAL0000163680"/>
    </source>
</evidence>
<feature type="compositionally biased region" description="Basic residues" evidence="2">
    <location>
        <begin position="1"/>
        <end position="14"/>
    </location>
</feature>
<dbReference type="SUPFAM" id="SSF50729">
    <property type="entry name" value="PH domain-like"/>
    <property type="match status" value="1"/>
</dbReference>
<dbReference type="Gene3D" id="1.20.900.10">
    <property type="entry name" value="Dbl homology (DH) domain"/>
    <property type="match status" value="1"/>
</dbReference>
<dbReference type="Pfam" id="PF00780">
    <property type="entry name" value="CNH"/>
    <property type="match status" value="1"/>
</dbReference>
<evidence type="ECO:0000256" key="2">
    <source>
        <dbReference type="SAM" id="MobiDB-lite"/>
    </source>
</evidence>
<feature type="region of interest" description="Disordered" evidence="2">
    <location>
        <begin position="220"/>
        <end position="344"/>
    </location>
</feature>
<feature type="compositionally biased region" description="Pro residues" evidence="2">
    <location>
        <begin position="67"/>
        <end position="76"/>
    </location>
</feature>
<dbReference type="InterPro" id="IPR052233">
    <property type="entry name" value="Rho-type_GEFs"/>
</dbReference>
<evidence type="ECO:0000256" key="1">
    <source>
        <dbReference type="ARBA" id="ARBA00022658"/>
    </source>
</evidence>
<dbReference type="GeneID" id="8044629"/>
<evidence type="ECO:0000259" key="3">
    <source>
        <dbReference type="PROSITE" id="PS50219"/>
    </source>
</evidence>
<dbReference type="SMART" id="SM00036">
    <property type="entry name" value="CNH"/>
    <property type="match status" value="1"/>
</dbReference>
<proteinExistence type="predicted"/>
<dbReference type="PANTHER" id="PTHR46572:SF1">
    <property type="entry name" value="RHO1 GUANINE NUCLEOTIDE EXCHANGE FACTOR TUS1"/>
    <property type="match status" value="1"/>
</dbReference>
<dbReference type="Pfam" id="PF23582">
    <property type="entry name" value="WHD_RGF3"/>
    <property type="match status" value="1"/>
</dbReference>
<feature type="region of interest" description="Disordered" evidence="2">
    <location>
        <begin position="156"/>
        <end position="176"/>
    </location>
</feature>
<dbReference type="InterPro" id="IPR001180">
    <property type="entry name" value="CNH_dom"/>
</dbReference>
<dbReference type="GO" id="GO:0005085">
    <property type="term" value="F:guanyl-nucleotide exchange factor activity"/>
    <property type="evidence" value="ECO:0007669"/>
    <property type="project" value="UniProtKB-KW"/>
</dbReference>
<feature type="compositionally biased region" description="Polar residues" evidence="2">
    <location>
        <begin position="47"/>
        <end position="58"/>
    </location>
</feature>
<feature type="compositionally biased region" description="Polar residues" evidence="2">
    <location>
        <begin position="164"/>
        <end position="174"/>
    </location>
</feature>